<dbReference type="AlphaFoldDB" id="A0A1M6NXC6"/>
<evidence type="ECO:0000313" key="6">
    <source>
        <dbReference type="Proteomes" id="UP000183994"/>
    </source>
</evidence>
<feature type="transmembrane region" description="Helical" evidence="4">
    <location>
        <begin position="383"/>
        <end position="403"/>
    </location>
</feature>
<feature type="transmembrane region" description="Helical" evidence="4">
    <location>
        <begin position="28"/>
        <end position="52"/>
    </location>
</feature>
<protein>
    <submittedName>
        <fullName evidence="5">Tfp pilus assembly protein PilF</fullName>
    </submittedName>
</protein>
<feature type="transmembrane region" description="Helical" evidence="4">
    <location>
        <begin position="146"/>
        <end position="165"/>
    </location>
</feature>
<dbReference type="RefSeq" id="WP_073476621.1">
    <property type="nucleotide sequence ID" value="NZ_FQZU01000016.1"/>
</dbReference>
<dbReference type="OrthoDB" id="9778850at2"/>
<organism evidence="5 6">
    <name type="scientific">Desulfatibacillum alkenivorans DSM 16219</name>
    <dbReference type="NCBI Taxonomy" id="1121393"/>
    <lineage>
        <taxon>Bacteria</taxon>
        <taxon>Pseudomonadati</taxon>
        <taxon>Thermodesulfobacteriota</taxon>
        <taxon>Desulfobacteria</taxon>
        <taxon>Desulfobacterales</taxon>
        <taxon>Desulfatibacillaceae</taxon>
        <taxon>Desulfatibacillum</taxon>
    </lineage>
</organism>
<evidence type="ECO:0000256" key="2">
    <source>
        <dbReference type="ARBA" id="ARBA00022803"/>
    </source>
</evidence>
<dbReference type="InterPro" id="IPR052346">
    <property type="entry name" value="O-mannosyl-transferase_TMTC"/>
</dbReference>
<feature type="transmembrane region" description="Helical" evidence="4">
    <location>
        <begin position="116"/>
        <end position="134"/>
    </location>
</feature>
<proteinExistence type="predicted"/>
<keyword evidence="1" id="KW-0677">Repeat</keyword>
<dbReference type="Pfam" id="PF13424">
    <property type="entry name" value="TPR_12"/>
    <property type="match status" value="1"/>
</dbReference>
<evidence type="ECO:0000256" key="1">
    <source>
        <dbReference type="ARBA" id="ARBA00022737"/>
    </source>
</evidence>
<keyword evidence="4" id="KW-0472">Membrane</keyword>
<dbReference type="STRING" id="1121393.SAMN02745216_02693"/>
<dbReference type="PROSITE" id="PS50005">
    <property type="entry name" value="TPR"/>
    <property type="match status" value="1"/>
</dbReference>
<dbReference type="InterPro" id="IPR019734">
    <property type="entry name" value="TPR_rpt"/>
</dbReference>
<dbReference type="SUPFAM" id="SSF48452">
    <property type="entry name" value="TPR-like"/>
    <property type="match status" value="1"/>
</dbReference>
<feature type="transmembrane region" description="Helical" evidence="4">
    <location>
        <begin position="409"/>
        <end position="427"/>
    </location>
</feature>
<name>A0A1M6NXC6_9BACT</name>
<reference evidence="6" key="1">
    <citation type="submission" date="2016-11" db="EMBL/GenBank/DDBJ databases">
        <authorList>
            <person name="Varghese N."/>
            <person name="Submissions S."/>
        </authorList>
    </citation>
    <scope>NUCLEOTIDE SEQUENCE [LARGE SCALE GENOMIC DNA]</scope>
    <source>
        <strain evidence="6">DSM 16219</strain>
    </source>
</reference>
<keyword evidence="4" id="KW-0812">Transmembrane</keyword>
<dbReference type="Pfam" id="PF13181">
    <property type="entry name" value="TPR_8"/>
    <property type="match status" value="1"/>
</dbReference>
<feature type="transmembrane region" description="Helical" evidence="4">
    <location>
        <begin position="350"/>
        <end position="371"/>
    </location>
</feature>
<dbReference type="SMART" id="SM00028">
    <property type="entry name" value="TPR"/>
    <property type="match status" value="5"/>
</dbReference>
<feature type="transmembrane region" description="Helical" evidence="4">
    <location>
        <begin position="293"/>
        <end position="313"/>
    </location>
</feature>
<dbReference type="Proteomes" id="UP000183994">
    <property type="component" value="Unassembled WGS sequence"/>
</dbReference>
<sequence>MPQEGKGTDSYDFDLKGSFGKFRPTPHAFAFISLFFILILIYSNSFHGVFVFDDMNRIVKNEYIRMERLDFESLTNPFRDEKTGEFRLWRPLAFFTFALNYYTGGLEPAGFHAFNLGVHFLAACFLFLFIRAMLNLPMLREKYGALSYPLALLTSVFWAVHPIQVTSVTYVVQRMASMAGLFYIAALYFYVKGRFADGKTKWGWFAAAGISGLCAVASKENAVLLAPALALLELILIHGASPKNIAKFAKWTFLICAAGALAAFLLTNPFNALSYYSVRPFSMWERLATQPRVMMLYLGLLFFPAPGRMTFLYDVPFSSSLLDPISGLFSFLFLLAALGTGLGLMKKAPMVSFCILFFFLNHTVESTFLPLEMVYEHRNYIPSMLLFLPVFLLTFKLIARISHEKSVKFLGVCMVGVVIIVHGNTTFHRNGLFTSKEAFWSDNVYKALHRGAPYISLGSAYYQLGRLNLAEACFQKALQLNRFQNAGSVETCLFNLGMIKLYLHNQPKAALAFFQSAKIHAPGKVENDRQMAHCWMLLGRYELAMDRIDKSLNRFPGDPKLLHLKGVALFKLGKYEESAKEAGRALNIAPSFIEPILTLAAIEQKKGRFDSAVRLYKAFALRSPNRLDSILALMELGVLTKDENLTNAKVRLLHKLKGEASFKEIFSEFAKDQAVRAYEPDFGVLAPSLKKIKPPL</sequence>
<keyword evidence="2 3" id="KW-0802">TPR repeat</keyword>
<dbReference type="Gene3D" id="1.25.40.10">
    <property type="entry name" value="Tetratricopeptide repeat domain"/>
    <property type="match status" value="1"/>
</dbReference>
<feature type="transmembrane region" description="Helical" evidence="4">
    <location>
        <begin position="171"/>
        <end position="190"/>
    </location>
</feature>
<feature type="repeat" description="TPR" evidence="3">
    <location>
        <begin position="451"/>
        <end position="484"/>
    </location>
</feature>
<dbReference type="PANTHER" id="PTHR44227">
    <property type="match status" value="1"/>
</dbReference>
<feature type="transmembrane region" description="Helical" evidence="4">
    <location>
        <begin position="88"/>
        <end position="104"/>
    </location>
</feature>
<keyword evidence="4" id="KW-1133">Transmembrane helix</keyword>
<dbReference type="EMBL" id="FQZU01000016">
    <property type="protein sequence ID" value="SHK00399.1"/>
    <property type="molecule type" value="Genomic_DNA"/>
</dbReference>
<feature type="transmembrane region" description="Helical" evidence="4">
    <location>
        <begin position="224"/>
        <end position="241"/>
    </location>
</feature>
<dbReference type="InterPro" id="IPR011990">
    <property type="entry name" value="TPR-like_helical_dom_sf"/>
</dbReference>
<feature type="transmembrane region" description="Helical" evidence="4">
    <location>
        <begin position="253"/>
        <end position="273"/>
    </location>
</feature>
<accession>A0A1M6NXC6</accession>
<evidence type="ECO:0000256" key="3">
    <source>
        <dbReference type="PROSITE-ProRule" id="PRU00339"/>
    </source>
</evidence>
<feature type="transmembrane region" description="Helical" evidence="4">
    <location>
        <begin position="325"/>
        <end position="344"/>
    </location>
</feature>
<gene>
    <name evidence="5" type="ORF">SAMN02745216_02693</name>
</gene>
<evidence type="ECO:0000256" key="4">
    <source>
        <dbReference type="SAM" id="Phobius"/>
    </source>
</evidence>
<evidence type="ECO:0000313" key="5">
    <source>
        <dbReference type="EMBL" id="SHK00399.1"/>
    </source>
</evidence>
<keyword evidence="6" id="KW-1185">Reference proteome</keyword>
<dbReference type="PANTHER" id="PTHR44227:SF3">
    <property type="entry name" value="PROTEIN O-MANNOSYL-TRANSFERASE TMTC4"/>
    <property type="match status" value="1"/>
</dbReference>